<dbReference type="KEGG" id="dps:DP1581"/>
<dbReference type="Pfam" id="PF12686">
    <property type="entry name" value="DUF3800"/>
    <property type="match status" value="1"/>
</dbReference>
<name>Q6AMW4_DESPS</name>
<dbReference type="EMBL" id="CR522870">
    <property type="protein sequence ID" value="CAG36310.1"/>
    <property type="molecule type" value="Genomic_DNA"/>
</dbReference>
<evidence type="ECO:0000313" key="1">
    <source>
        <dbReference type="EMBL" id="CAG36310.1"/>
    </source>
</evidence>
<dbReference type="Proteomes" id="UP000000602">
    <property type="component" value="Chromosome"/>
</dbReference>
<dbReference type="InterPro" id="IPR024524">
    <property type="entry name" value="DUF3800"/>
</dbReference>
<dbReference type="HOGENOM" id="CLU_055762_0_0_7"/>
<proteinExistence type="predicted"/>
<reference evidence="2" key="1">
    <citation type="journal article" date="2004" name="Environ. Microbiol.">
        <title>The genome of Desulfotalea psychrophila, a sulfate-reducing bacterium from permanently cold Arctic sediments.</title>
        <authorList>
            <person name="Rabus R."/>
            <person name="Ruepp A."/>
            <person name="Frickey T."/>
            <person name="Rattei T."/>
            <person name="Fartmann B."/>
            <person name="Stark M."/>
            <person name="Bauer M."/>
            <person name="Zibat A."/>
            <person name="Lombardot T."/>
            <person name="Becker I."/>
            <person name="Amann J."/>
            <person name="Gellner K."/>
            <person name="Teeling H."/>
            <person name="Leuschner W.D."/>
            <person name="Gloeckner F.-O."/>
            <person name="Lupas A.N."/>
            <person name="Amann R."/>
            <person name="Klenk H.-P."/>
        </authorList>
    </citation>
    <scope>NUCLEOTIDE SEQUENCE [LARGE SCALE GENOMIC DNA]</scope>
    <source>
        <strain evidence="2">DSM 12343 / LSv54</strain>
    </source>
</reference>
<evidence type="ECO:0008006" key="3">
    <source>
        <dbReference type="Google" id="ProtNLM"/>
    </source>
</evidence>
<keyword evidence="2" id="KW-1185">Reference proteome</keyword>
<dbReference type="AlphaFoldDB" id="Q6AMW4"/>
<accession>Q6AMW4</accession>
<evidence type="ECO:0000313" key="2">
    <source>
        <dbReference type="Proteomes" id="UP000000602"/>
    </source>
</evidence>
<protein>
    <recommendedName>
        <fullName evidence="3">DUF3800 domain-containing protein</fullName>
    </recommendedName>
</protein>
<dbReference type="eggNOG" id="ENOG502ZAV3">
    <property type="taxonomic scope" value="Bacteria"/>
</dbReference>
<organism evidence="1 2">
    <name type="scientific">Desulfotalea psychrophila (strain LSv54 / DSM 12343)</name>
    <dbReference type="NCBI Taxonomy" id="177439"/>
    <lineage>
        <taxon>Bacteria</taxon>
        <taxon>Pseudomonadati</taxon>
        <taxon>Thermodesulfobacteriota</taxon>
        <taxon>Desulfobulbia</taxon>
        <taxon>Desulfobulbales</taxon>
        <taxon>Desulfocapsaceae</taxon>
        <taxon>Desulfotalea</taxon>
    </lineage>
</organism>
<gene>
    <name evidence="1" type="ordered locus">DP1581</name>
</gene>
<sequence>MRATLVAYSLCLARYLCITSVRDITESGENDMRKRIHIDESGDPVLNDDCYVICAVINDENDLDHDSALLREIRNKHGVGKELKSSKVGSNLKRRKDICESLGQLRARFVVMIIMKSRLHKNGGFRFKSSTYKHCQRRLFEKIYKGISQVIVVVDTHGSQDFMDSFAPYINKHFQQDLFSSREIKYSTPIESELLQVADFVGGTVRRFMEKQEDSSAFDTLKPALGMVHVWPRAKEDPHIDVDTSIEDQLVFRHCTHAAEEVLAREKDRVLAETLQYLLYSVGDEDDGFIYGDALLEHLKNEGLIELNKDKGWLRSNVIAKLRNNGALISASRDGYKIPSSVSDLEKFVGFVAQKTMPYLKKVNDMRESIYVGLAGKYDMLDCEVGLKDLMAPMRAGKID</sequence>